<feature type="domain" description="Lipocalin/cytosolic fatty-acid binding" evidence="4">
    <location>
        <begin position="35"/>
        <end position="172"/>
    </location>
</feature>
<dbReference type="SUPFAM" id="SSF50814">
    <property type="entry name" value="Lipocalins"/>
    <property type="match status" value="1"/>
</dbReference>
<evidence type="ECO:0000256" key="1">
    <source>
        <dbReference type="ARBA" id="ARBA00006889"/>
    </source>
</evidence>
<proteinExistence type="inferred from homology"/>
<evidence type="ECO:0000259" key="4">
    <source>
        <dbReference type="Pfam" id="PF00061"/>
    </source>
</evidence>
<dbReference type="Pfam" id="PF00061">
    <property type="entry name" value="Lipocalin"/>
    <property type="match status" value="1"/>
</dbReference>
<dbReference type="InterPro" id="IPR012674">
    <property type="entry name" value="Calycin"/>
</dbReference>
<comment type="similarity">
    <text evidence="1 2">Belongs to the calycin superfamily. Lipocalin family.</text>
</comment>
<dbReference type="PANTHER" id="PTHR11430:SF32">
    <property type="entry name" value="CHLOROPLASTIC LIPOCALIN"/>
    <property type="match status" value="1"/>
</dbReference>
<reference evidence="5" key="1">
    <citation type="submission" date="2025-08" db="UniProtKB">
        <authorList>
            <consortium name="Ensembl"/>
        </authorList>
    </citation>
    <scope>IDENTIFICATION</scope>
</reference>
<keyword evidence="6" id="KW-1185">Reference proteome</keyword>
<dbReference type="GO" id="GO:0036094">
    <property type="term" value="F:small molecule binding"/>
    <property type="evidence" value="ECO:0007669"/>
    <property type="project" value="InterPro"/>
</dbReference>
<sequence length="249" mass="28288">MKGLMLALGFLVALCTLCAQAQPAIQPDFKPDKFAGKWFGLAVASESPEVRSKYWSVFTSDFTFTDNGNLKVETTKPKNGRCKKETTTYTKTDTPGRYTTEDKGVKVTLEVTETDYTEYAYIRTNYRRREVPDFLLSLFGRTLEVDPETYLRFKEIAEDIGLDIGNVFHLPPTGRTLEVDPEKYLRFKALAEDIGLDIGNVIHLPQTGRTQNMQAELFDRFREVAQAQGLNAEDVLILPQTGKITPWRR</sequence>
<name>A0A8C5QYY0_9ANUR</name>
<dbReference type="Proteomes" id="UP000694569">
    <property type="component" value="Unplaced"/>
</dbReference>
<dbReference type="Gene3D" id="2.40.128.20">
    <property type="match status" value="2"/>
</dbReference>
<evidence type="ECO:0000313" key="6">
    <source>
        <dbReference type="Proteomes" id="UP000694569"/>
    </source>
</evidence>
<dbReference type="InterPro" id="IPR000566">
    <property type="entry name" value="Lipocln_cytosolic_FA-bd_dom"/>
</dbReference>
<dbReference type="InterPro" id="IPR002345">
    <property type="entry name" value="Lipocalin"/>
</dbReference>
<dbReference type="InterPro" id="IPR022272">
    <property type="entry name" value="Lipocalin_CS"/>
</dbReference>
<dbReference type="GeneTree" id="ENSGT01050000244868"/>
<dbReference type="Ensembl" id="ENSLLET00000045509.1">
    <property type="protein sequence ID" value="ENSLLEP00000043762.1"/>
    <property type="gene ID" value="ENSLLEG00000027645.1"/>
</dbReference>
<feature type="chain" id="PRO_5034951947" description="Lipocalin/cytosolic fatty-acid binding domain-containing protein" evidence="3">
    <location>
        <begin position="22"/>
        <end position="249"/>
    </location>
</feature>
<reference evidence="5" key="2">
    <citation type="submission" date="2025-09" db="UniProtKB">
        <authorList>
            <consortium name="Ensembl"/>
        </authorList>
    </citation>
    <scope>IDENTIFICATION</scope>
</reference>
<accession>A0A8C5QYY0</accession>
<protein>
    <recommendedName>
        <fullName evidence="4">Lipocalin/cytosolic fatty-acid binding domain-containing protein</fullName>
    </recommendedName>
</protein>
<dbReference type="PANTHER" id="PTHR11430">
    <property type="entry name" value="LIPOCALIN"/>
    <property type="match status" value="1"/>
</dbReference>
<evidence type="ECO:0000313" key="5">
    <source>
        <dbReference type="Ensembl" id="ENSLLEP00000043762.1"/>
    </source>
</evidence>
<dbReference type="PROSITE" id="PS00213">
    <property type="entry name" value="LIPOCALIN"/>
    <property type="match status" value="1"/>
</dbReference>
<dbReference type="AlphaFoldDB" id="A0A8C5QYY0"/>
<organism evidence="5 6">
    <name type="scientific">Leptobrachium leishanense</name>
    <name type="common">Leishan spiny toad</name>
    <dbReference type="NCBI Taxonomy" id="445787"/>
    <lineage>
        <taxon>Eukaryota</taxon>
        <taxon>Metazoa</taxon>
        <taxon>Chordata</taxon>
        <taxon>Craniata</taxon>
        <taxon>Vertebrata</taxon>
        <taxon>Euteleostomi</taxon>
        <taxon>Amphibia</taxon>
        <taxon>Batrachia</taxon>
        <taxon>Anura</taxon>
        <taxon>Pelobatoidea</taxon>
        <taxon>Megophryidae</taxon>
        <taxon>Leptobrachium</taxon>
    </lineage>
</organism>
<dbReference type="PRINTS" id="PR00179">
    <property type="entry name" value="LIPOCALIN"/>
</dbReference>
<feature type="signal peptide" evidence="3">
    <location>
        <begin position="1"/>
        <end position="21"/>
    </location>
</feature>
<dbReference type="PRINTS" id="PR01254">
    <property type="entry name" value="PGNDSYNTHASE"/>
</dbReference>
<keyword evidence="3" id="KW-0732">Signal</keyword>
<evidence type="ECO:0000256" key="3">
    <source>
        <dbReference type="SAM" id="SignalP"/>
    </source>
</evidence>
<evidence type="ECO:0000256" key="2">
    <source>
        <dbReference type="RuleBase" id="RU003695"/>
    </source>
</evidence>